<dbReference type="PANTHER" id="PTHR31435:SF10">
    <property type="entry name" value="BSR4717 PROTEIN"/>
    <property type="match status" value="1"/>
</dbReference>
<feature type="domain" description="N-acetyltransferase" evidence="1">
    <location>
        <begin position="1"/>
        <end position="92"/>
    </location>
</feature>
<dbReference type="GO" id="GO:0016747">
    <property type="term" value="F:acyltransferase activity, transferring groups other than amino-acyl groups"/>
    <property type="evidence" value="ECO:0007669"/>
    <property type="project" value="InterPro"/>
</dbReference>
<gene>
    <name evidence="3" type="ORF">SAMN05216454_10414</name>
</gene>
<dbReference type="STRING" id="215200.SAMN05216454_10414"/>
<sequence>MVKIVYEQQKNRAAAYDDEKFIGESTYSKSNKLWIIDHTFVEGNYGGQGIATKLVAKLVDEARKGNIKIIPLCPFAKREFERKEEYLDVLSK</sequence>
<feature type="domain" description="N-acetyltransferase" evidence="2">
    <location>
        <begin position="5"/>
        <end position="91"/>
    </location>
</feature>
<evidence type="ECO:0000313" key="3">
    <source>
        <dbReference type="EMBL" id="SEN44418.1"/>
    </source>
</evidence>
<dbReference type="AlphaFoldDB" id="A0A1H8GM89"/>
<dbReference type="PROSITE" id="PS51729">
    <property type="entry name" value="GNAT_YJDJ"/>
    <property type="match status" value="1"/>
</dbReference>
<reference evidence="3 4" key="1">
    <citation type="submission" date="2016-10" db="EMBL/GenBank/DDBJ databases">
        <authorList>
            <person name="de Groot N.N."/>
        </authorList>
    </citation>
    <scope>NUCLEOTIDE SEQUENCE [LARGE SCALE GENOMIC DNA]</scope>
    <source>
        <strain evidence="3 4">Calf135</strain>
    </source>
</reference>
<dbReference type="InterPro" id="IPR016181">
    <property type="entry name" value="Acyl_CoA_acyltransferase"/>
</dbReference>
<dbReference type="InterPro" id="IPR031165">
    <property type="entry name" value="GNAT_YJDJ"/>
</dbReference>
<dbReference type="EMBL" id="FODF01000004">
    <property type="protein sequence ID" value="SEN44418.1"/>
    <property type="molecule type" value="Genomic_DNA"/>
</dbReference>
<dbReference type="InterPro" id="IPR045057">
    <property type="entry name" value="Gcn5-rel_NAT"/>
</dbReference>
<dbReference type="PROSITE" id="PS51186">
    <property type="entry name" value="GNAT"/>
    <property type="match status" value="1"/>
</dbReference>
<dbReference type="Proteomes" id="UP000199512">
    <property type="component" value="Unassembled WGS sequence"/>
</dbReference>
<keyword evidence="4" id="KW-1185">Reference proteome</keyword>
<dbReference type="RefSeq" id="WP_242938903.1">
    <property type="nucleotide sequence ID" value="NZ_CAUWDX010000012.1"/>
</dbReference>
<evidence type="ECO:0000259" key="1">
    <source>
        <dbReference type="PROSITE" id="PS51186"/>
    </source>
</evidence>
<dbReference type="CDD" id="cd04301">
    <property type="entry name" value="NAT_SF"/>
    <property type="match status" value="1"/>
</dbReference>
<dbReference type="SUPFAM" id="SSF55729">
    <property type="entry name" value="Acyl-CoA N-acyltransferases (Nat)"/>
    <property type="match status" value="1"/>
</dbReference>
<organism evidence="3 4">
    <name type="scientific">Peptostreptococcus russellii</name>
    <dbReference type="NCBI Taxonomy" id="215200"/>
    <lineage>
        <taxon>Bacteria</taxon>
        <taxon>Bacillati</taxon>
        <taxon>Bacillota</taxon>
        <taxon>Clostridia</taxon>
        <taxon>Peptostreptococcales</taxon>
        <taxon>Peptostreptococcaceae</taxon>
        <taxon>Peptostreptococcus</taxon>
    </lineage>
</organism>
<name>A0A1H8GM89_9FIRM</name>
<dbReference type="InterPro" id="IPR000182">
    <property type="entry name" value="GNAT_dom"/>
</dbReference>
<protein>
    <submittedName>
        <fullName evidence="3">Uncharacterized protein</fullName>
    </submittedName>
</protein>
<evidence type="ECO:0000259" key="2">
    <source>
        <dbReference type="PROSITE" id="PS51729"/>
    </source>
</evidence>
<proteinExistence type="predicted"/>
<accession>A0A1H8GM89</accession>
<dbReference type="PANTHER" id="PTHR31435">
    <property type="entry name" value="PROTEIN NATD1"/>
    <property type="match status" value="1"/>
</dbReference>
<dbReference type="Pfam" id="PF14542">
    <property type="entry name" value="Acetyltransf_CG"/>
    <property type="match status" value="1"/>
</dbReference>
<evidence type="ECO:0000313" key="4">
    <source>
        <dbReference type="Proteomes" id="UP000199512"/>
    </source>
</evidence>
<dbReference type="Gene3D" id="3.40.630.30">
    <property type="match status" value="1"/>
</dbReference>